<organism evidence="1 2">
    <name type="scientific">Absicoccus porci</name>
    <dbReference type="NCBI Taxonomy" id="2486576"/>
    <lineage>
        <taxon>Bacteria</taxon>
        <taxon>Bacillati</taxon>
        <taxon>Bacillota</taxon>
        <taxon>Erysipelotrichia</taxon>
        <taxon>Erysipelotrichales</taxon>
        <taxon>Erysipelotrichaceae</taxon>
        <taxon>Absicoccus</taxon>
    </lineage>
</organism>
<reference evidence="1 2" key="1">
    <citation type="submission" date="2018-11" db="EMBL/GenBank/DDBJ databases">
        <title>Clostridium sp. nov., a member of the family Erysipelotrichaceae isolated from pig faeces.</title>
        <authorList>
            <person name="Chang Y.-H."/>
        </authorList>
    </citation>
    <scope>NUCLEOTIDE SEQUENCE [LARGE SCALE GENOMIC DNA]</scope>
    <source>
        <strain evidence="1 2">YH-panp20</strain>
    </source>
</reference>
<dbReference type="Gene3D" id="3.30.1240.10">
    <property type="match status" value="1"/>
</dbReference>
<dbReference type="InterPro" id="IPR023214">
    <property type="entry name" value="HAD_sf"/>
</dbReference>
<dbReference type="PANTHER" id="PTHR10000:SF25">
    <property type="entry name" value="PHOSPHATASE YKRA-RELATED"/>
    <property type="match status" value="1"/>
</dbReference>
<sequence>MESDDKNMKTIFFDLDDTLLDVHSKQIDPSSMEILQALNAKGYRLGIASSRPLERIMGIPHINEINWDGYVTTNGVEVYDQNLCHLEDHSFQQEDLDAIFAFGQKYQIPIFSVGQIEMLTGIDPTVRLFMKKYDVVDYQCKPYEGEKQKLITYITTDVETVYQKLKEEFPLYHSVKGGPFNIDIFPKGYSKLTGIHTLMQHWKQPRNDFMAFGDSYSDICTIQAAKIGVAMYHALEPVKAVADYICPEDRPDAIAQTIHHFGLL</sequence>
<dbReference type="NCBIfam" id="TIGR01484">
    <property type="entry name" value="HAD-SF-IIB"/>
    <property type="match status" value="1"/>
</dbReference>
<dbReference type="InterPro" id="IPR006379">
    <property type="entry name" value="HAD-SF_hydro_IIB"/>
</dbReference>
<accession>A0A3N0I491</accession>
<comment type="caution">
    <text evidence="1">The sequence shown here is derived from an EMBL/GenBank/DDBJ whole genome shotgun (WGS) entry which is preliminary data.</text>
</comment>
<dbReference type="Pfam" id="PF08282">
    <property type="entry name" value="Hydrolase_3"/>
    <property type="match status" value="1"/>
</dbReference>
<dbReference type="GO" id="GO:0000287">
    <property type="term" value="F:magnesium ion binding"/>
    <property type="evidence" value="ECO:0007669"/>
    <property type="project" value="TreeGrafter"/>
</dbReference>
<dbReference type="GO" id="GO:0016791">
    <property type="term" value="F:phosphatase activity"/>
    <property type="evidence" value="ECO:0007669"/>
    <property type="project" value="TreeGrafter"/>
</dbReference>
<evidence type="ECO:0000313" key="2">
    <source>
        <dbReference type="Proteomes" id="UP000276568"/>
    </source>
</evidence>
<dbReference type="Proteomes" id="UP000276568">
    <property type="component" value="Unassembled WGS sequence"/>
</dbReference>
<protein>
    <submittedName>
        <fullName evidence="1">HAD family phosphatase</fullName>
    </submittedName>
</protein>
<dbReference type="Gene3D" id="3.40.50.1000">
    <property type="entry name" value="HAD superfamily/HAD-like"/>
    <property type="match status" value="1"/>
</dbReference>
<dbReference type="InterPro" id="IPR036412">
    <property type="entry name" value="HAD-like_sf"/>
</dbReference>
<dbReference type="PANTHER" id="PTHR10000">
    <property type="entry name" value="PHOSPHOSERINE PHOSPHATASE"/>
    <property type="match status" value="1"/>
</dbReference>
<dbReference type="GO" id="GO:0005829">
    <property type="term" value="C:cytosol"/>
    <property type="evidence" value="ECO:0007669"/>
    <property type="project" value="TreeGrafter"/>
</dbReference>
<name>A0A3N0I491_9FIRM</name>
<evidence type="ECO:0000313" key="1">
    <source>
        <dbReference type="EMBL" id="RNM31132.1"/>
    </source>
</evidence>
<dbReference type="OrthoDB" id="1654797at2"/>
<dbReference type="EMBL" id="RJQC01000001">
    <property type="protein sequence ID" value="RNM31132.1"/>
    <property type="molecule type" value="Genomic_DNA"/>
</dbReference>
<dbReference type="AlphaFoldDB" id="A0A3N0I491"/>
<proteinExistence type="predicted"/>
<gene>
    <name evidence="1" type="ORF">EDX97_00730</name>
</gene>
<keyword evidence="2" id="KW-1185">Reference proteome</keyword>
<dbReference type="SUPFAM" id="SSF56784">
    <property type="entry name" value="HAD-like"/>
    <property type="match status" value="1"/>
</dbReference>